<dbReference type="KEGG" id="asc:ASAC_0046"/>
<dbReference type="eggNOG" id="arCOG01531">
    <property type="taxonomic scope" value="Archaea"/>
</dbReference>
<dbReference type="OrthoDB" id="42408at2157"/>
<feature type="region of interest" description="Disordered" evidence="1">
    <location>
        <begin position="98"/>
        <end position="123"/>
    </location>
</feature>
<dbReference type="GeneID" id="9498257"/>
<dbReference type="EMBL" id="CP001742">
    <property type="protein sequence ID" value="ADL18454.1"/>
    <property type="molecule type" value="Genomic_DNA"/>
</dbReference>
<keyword evidence="3" id="KW-1185">Reference proteome</keyword>
<evidence type="ECO:0000313" key="2">
    <source>
        <dbReference type="EMBL" id="ADL18454.1"/>
    </source>
</evidence>
<reference evidence="2 3" key="1">
    <citation type="journal article" date="2010" name="Appl. Environ. Microbiol.">
        <title>The genome sequence of the crenarchaeon Acidilobus saccharovorans supports a new order, Acidilobales, and suggests an important ecological role in terrestrial acidic hot springs.</title>
        <authorList>
            <person name="Mardanov A.V."/>
            <person name="Svetlitchnyi V.A."/>
            <person name="Beletsky A.V."/>
            <person name="Prokofeva M.I."/>
            <person name="Bonch-Osmolovskaya E.A."/>
            <person name="Ravin N.V."/>
            <person name="Skryabin K.G."/>
        </authorList>
    </citation>
    <scope>NUCLEOTIDE SEQUENCE [LARGE SCALE GENOMIC DNA]</scope>
    <source>
        <strain evidence="3">DSM 16705 / JCM 18335 / VKM B-2471 / 345-15</strain>
    </source>
</reference>
<dbReference type="InParanoid" id="D9PZG6"/>
<name>D9PZG6_ACIS3</name>
<protein>
    <recommendedName>
        <fullName evidence="4">CopG family transcriptional regulator</fullName>
    </recommendedName>
</protein>
<evidence type="ECO:0000256" key="1">
    <source>
        <dbReference type="SAM" id="MobiDB-lite"/>
    </source>
</evidence>
<organism evidence="2 3">
    <name type="scientific">Acidilobus saccharovorans (strain DSM 16705 / JCM 18335 / VKM B-2471 / 345-15)</name>
    <dbReference type="NCBI Taxonomy" id="666510"/>
    <lineage>
        <taxon>Archaea</taxon>
        <taxon>Thermoproteota</taxon>
        <taxon>Thermoprotei</taxon>
        <taxon>Acidilobales</taxon>
        <taxon>Acidilobaceae</taxon>
        <taxon>Acidilobus</taxon>
    </lineage>
</organism>
<evidence type="ECO:0008006" key="4">
    <source>
        <dbReference type="Google" id="ProtNLM"/>
    </source>
</evidence>
<feature type="region of interest" description="Disordered" evidence="1">
    <location>
        <begin position="230"/>
        <end position="255"/>
    </location>
</feature>
<accession>D9PZG6</accession>
<feature type="compositionally biased region" description="Acidic residues" evidence="1">
    <location>
        <begin position="242"/>
        <end position="255"/>
    </location>
</feature>
<dbReference type="Proteomes" id="UP000000346">
    <property type="component" value="Chromosome"/>
</dbReference>
<dbReference type="AlphaFoldDB" id="D9PZG6"/>
<gene>
    <name evidence="2" type="ordered locus">ASAC_0046</name>
</gene>
<dbReference type="HOGENOM" id="CLU_092680_0_0_2"/>
<proteinExistence type="predicted"/>
<dbReference type="RefSeq" id="WP_013265966.1">
    <property type="nucleotide sequence ID" value="NC_014374.1"/>
</dbReference>
<dbReference type="STRING" id="666510.ASAC_0046"/>
<sequence length="255" mass="28357">MSQSKVDKYTVIELRLTDAELAALERRAKDAGYQDVRSYLEAIVKGGGPSPPAQGESLEGLAKRLERLIQDMLNPFTQKVDDLAKRLAQIEEDIESLRQERQAAQPQAERREAEAGGRQGGSTAVERLRRQGVVFQEELPWLKAPDKFFAKLGREGAVVLTLSDGKAAVDPEFWKKFVAEVESTSLKDPRQVSDKVQADMGDRAAALFNKMVRSGLIIYDEDTKKWRVAKTAGKGSGGPPEYEAEEDEEDEEGYL</sequence>
<evidence type="ECO:0000313" key="3">
    <source>
        <dbReference type="Proteomes" id="UP000000346"/>
    </source>
</evidence>